<name>A0ABW0EYT7_9HYPH</name>
<reference evidence="4" key="1">
    <citation type="journal article" date="2019" name="Int. J. Syst. Evol. Microbiol.">
        <title>The Global Catalogue of Microorganisms (GCM) 10K type strain sequencing project: providing services to taxonomists for standard genome sequencing and annotation.</title>
        <authorList>
            <consortium name="The Broad Institute Genomics Platform"/>
            <consortium name="The Broad Institute Genome Sequencing Center for Infectious Disease"/>
            <person name="Wu L."/>
            <person name="Ma J."/>
        </authorList>
    </citation>
    <scope>NUCLEOTIDE SEQUENCE [LARGE SCALE GENOMIC DNA]</scope>
    <source>
        <strain evidence="4">CGMCC 1.15643</strain>
    </source>
</reference>
<proteinExistence type="inferred from homology"/>
<dbReference type="NCBIfam" id="TIGR02385">
    <property type="entry name" value="RelE_StbE"/>
    <property type="match status" value="1"/>
</dbReference>
<gene>
    <name evidence="3" type="ORF">ACFPK2_02490</name>
</gene>
<accession>A0ABW0EYT7</accession>
<dbReference type="EMBL" id="JBHSLI010000001">
    <property type="protein sequence ID" value="MFC5291851.1"/>
    <property type="molecule type" value="Genomic_DNA"/>
</dbReference>
<dbReference type="PANTHER" id="PTHR35601:SF1">
    <property type="entry name" value="TOXIN RELE"/>
    <property type="match status" value="1"/>
</dbReference>
<organism evidence="3 4">
    <name type="scientific">Bosea minatitlanensis</name>
    <dbReference type="NCBI Taxonomy" id="128782"/>
    <lineage>
        <taxon>Bacteria</taxon>
        <taxon>Pseudomonadati</taxon>
        <taxon>Pseudomonadota</taxon>
        <taxon>Alphaproteobacteria</taxon>
        <taxon>Hyphomicrobiales</taxon>
        <taxon>Boseaceae</taxon>
        <taxon>Bosea</taxon>
    </lineage>
</organism>
<dbReference type="Proteomes" id="UP001595976">
    <property type="component" value="Unassembled WGS sequence"/>
</dbReference>
<dbReference type="RefSeq" id="WP_158446587.1">
    <property type="nucleotide sequence ID" value="NZ_JAOAOS010000001.1"/>
</dbReference>
<dbReference type="Pfam" id="PF05016">
    <property type="entry name" value="ParE_toxin"/>
    <property type="match status" value="1"/>
</dbReference>
<evidence type="ECO:0000256" key="2">
    <source>
        <dbReference type="ARBA" id="ARBA00022649"/>
    </source>
</evidence>
<keyword evidence="2" id="KW-1277">Toxin-antitoxin system</keyword>
<dbReference type="InterPro" id="IPR007712">
    <property type="entry name" value="RelE/ParE_toxin"/>
</dbReference>
<dbReference type="Gene3D" id="3.30.2310.20">
    <property type="entry name" value="RelE-like"/>
    <property type="match status" value="1"/>
</dbReference>
<evidence type="ECO:0000256" key="1">
    <source>
        <dbReference type="ARBA" id="ARBA00006226"/>
    </source>
</evidence>
<comment type="similarity">
    <text evidence="1">Belongs to the RelE toxin family.</text>
</comment>
<sequence length="93" mass="10907">MSYRLEFLPSARKEWDKLGATLREQFKKKLAGRLAHPRVPTDALHGLPDHYKIKLRTAGYRLVYRIEDERITVVVVAVGKRERSQVYETAKKR</sequence>
<comment type="caution">
    <text evidence="3">The sequence shown here is derived from an EMBL/GenBank/DDBJ whole genome shotgun (WGS) entry which is preliminary data.</text>
</comment>
<evidence type="ECO:0000313" key="4">
    <source>
        <dbReference type="Proteomes" id="UP001595976"/>
    </source>
</evidence>
<dbReference type="InterPro" id="IPR035093">
    <property type="entry name" value="RelE/ParE_toxin_dom_sf"/>
</dbReference>
<protein>
    <submittedName>
        <fullName evidence="3">Type II toxin-antitoxin system RelE/ParE family toxin</fullName>
    </submittedName>
</protein>
<evidence type="ECO:0000313" key="3">
    <source>
        <dbReference type="EMBL" id="MFC5291851.1"/>
    </source>
</evidence>
<dbReference type="SUPFAM" id="SSF143011">
    <property type="entry name" value="RelE-like"/>
    <property type="match status" value="1"/>
</dbReference>
<dbReference type="PANTHER" id="PTHR35601">
    <property type="entry name" value="TOXIN RELE"/>
    <property type="match status" value="1"/>
</dbReference>
<keyword evidence="4" id="KW-1185">Reference proteome</keyword>